<comment type="caution">
    <text evidence="2">The sequence shown here is derived from an EMBL/GenBank/DDBJ whole genome shotgun (WGS) entry which is preliminary data.</text>
</comment>
<name>A0A9P5NDK0_GYMJU</name>
<feature type="region of interest" description="Disordered" evidence="1">
    <location>
        <begin position="1"/>
        <end position="60"/>
    </location>
</feature>
<feature type="compositionally biased region" description="Polar residues" evidence="1">
    <location>
        <begin position="19"/>
        <end position="28"/>
    </location>
</feature>
<protein>
    <submittedName>
        <fullName evidence="2">Uncharacterized protein</fullName>
    </submittedName>
</protein>
<feature type="compositionally biased region" description="Basic and acidic residues" evidence="1">
    <location>
        <begin position="184"/>
        <end position="202"/>
    </location>
</feature>
<dbReference type="AlphaFoldDB" id="A0A9P5NDK0"/>
<keyword evidence="3" id="KW-1185">Reference proteome</keyword>
<feature type="compositionally biased region" description="Low complexity" evidence="1">
    <location>
        <begin position="1"/>
        <end position="12"/>
    </location>
</feature>
<feature type="region of interest" description="Disordered" evidence="1">
    <location>
        <begin position="131"/>
        <end position="202"/>
    </location>
</feature>
<reference evidence="2" key="1">
    <citation type="submission" date="2020-11" db="EMBL/GenBank/DDBJ databases">
        <authorList>
            <consortium name="DOE Joint Genome Institute"/>
            <person name="Ahrendt S."/>
            <person name="Riley R."/>
            <person name="Andreopoulos W."/>
            <person name="LaButti K."/>
            <person name="Pangilinan J."/>
            <person name="Ruiz-duenas F.J."/>
            <person name="Barrasa J.M."/>
            <person name="Sanchez-Garcia M."/>
            <person name="Camarero S."/>
            <person name="Miyauchi S."/>
            <person name="Serrano A."/>
            <person name="Linde D."/>
            <person name="Babiker R."/>
            <person name="Drula E."/>
            <person name="Ayuso-Fernandez I."/>
            <person name="Pacheco R."/>
            <person name="Padilla G."/>
            <person name="Ferreira P."/>
            <person name="Barriuso J."/>
            <person name="Kellner H."/>
            <person name="Castanera R."/>
            <person name="Alfaro M."/>
            <person name="Ramirez L."/>
            <person name="Pisabarro A.G."/>
            <person name="Kuo A."/>
            <person name="Tritt A."/>
            <person name="Lipzen A."/>
            <person name="He G."/>
            <person name="Yan M."/>
            <person name="Ng V."/>
            <person name="Cullen D."/>
            <person name="Martin F."/>
            <person name="Rosso M.-N."/>
            <person name="Henrissat B."/>
            <person name="Hibbett D."/>
            <person name="Martinez A.T."/>
            <person name="Grigoriev I.V."/>
        </authorList>
    </citation>
    <scope>NUCLEOTIDE SEQUENCE</scope>
    <source>
        <strain evidence="2">AH 44721</strain>
    </source>
</reference>
<evidence type="ECO:0000256" key="1">
    <source>
        <dbReference type="SAM" id="MobiDB-lite"/>
    </source>
</evidence>
<gene>
    <name evidence="2" type="ORF">CPB84DRAFT_1852150</name>
</gene>
<organism evidence="2 3">
    <name type="scientific">Gymnopilus junonius</name>
    <name type="common">Spectacular rustgill mushroom</name>
    <name type="synonym">Gymnopilus spectabilis subsp. junonius</name>
    <dbReference type="NCBI Taxonomy" id="109634"/>
    <lineage>
        <taxon>Eukaryota</taxon>
        <taxon>Fungi</taxon>
        <taxon>Dikarya</taxon>
        <taxon>Basidiomycota</taxon>
        <taxon>Agaricomycotina</taxon>
        <taxon>Agaricomycetes</taxon>
        <taxon>Agaricomycetidae</taxon>
        <taxon>Agaricales</taxon>
        <taxon>Agaricineae</taxon>
        <taxon>Hymenogastraceae</taxon>
        <taxon>Gymnopilus</taxon>
    </lineage>
</organism>
<evidence type="ECO:0000313" key="3">
    <source>
        <dbReference type="Proteomes" id="UP000724874"/>
    </source>
</evidence>
<evidence type="ECO:0000313" key="2">
    <source>
        <dbReference type="EMBL" id="KAF8879194.1"/>
    </source>
</evidence>
<dbReference type="Proteomes" id="UP000724874">
    <property type="component" value="Unassembled WGS sequence"/>
</dbReference>
<accession>A0A9P5NDK0</accession>
<sequence length="254" mass="28460">MSNAGSSSTTTLPTPPPTAGSNSNTNTYHLPLSRAYPNDLYHSTESKSDAPPNHYNAMPVNRKLTGTDQVNSDTQWPAPIYYVKHGRDKSSHVYRDYDHPHPYPYPYHYHSPQVPDTFRPGLIATRINRDRANNYEDVGPSGSGSIPLYPTTDNGHEGYNHNVSNNYAYRTRGYSEQRKRHRDRCANRDDERDDDGHSRRPSDPHDDLLCLKLVVNGVLACLAYSCVALCAAAGSSSCWFSRQRSISLLSAQMD</sequence>
<dbReference type="EMBL" id="JADNYJ010000151">
    <property type="protein sequence ID" value="KAF8879194.1"/>
    <property type="molecule type" value="Genomic_DNA"/>
</dbReference>
<proteinExistence type="predicted"/>